<comment type="caution">
    <text evidence="1">The sequence shown here is derived from an EMBL/GenBank/DDBJ whole genome shotgun (WGS) entry which is preliminary data.</text>
</comment>
<name>A0A8T1V7V4_9STRA</name>
<proteinExistence type="predicted"/>
<sequence length="361" mass="41976">MLTQDDFVKMLSTGKKLAASTIKNRVSYLYKQYRQIGGNANDLSYLSSYSKVVRHINESSKSDEGRKTYIFHVISLISTKAGKIVSDDARRKYQAAAQRAREKSKKQSLDNVATDKQQINYVSIDGLTRQLETKIHELFADYDMPYQATKISEADFAKWSIESDRKDIKSFARELQRCVMLACYCYQPALRSDWSTLNITSAAINRLDVEHNWIQVLRGGRIRLIMNNFKNVKTFGRHIIEVDNVHLKRYLKYWIDLLGRLLGTKPERLFIYQLSPLKEVKLISTTRDAFGKAVARNSEKLFDRPQTVNSFRHAWEKKFQEDPAYQSMTQAERQALHHKLLHGVFTGQLYNWQRRGYTPIA</sequence>
<accession>A0A8T1V7V4</accession>
<reference evidence="1" key="1">
    <citation type="submission" date="2021-02" db="EMBL/GenBank/DDBJ databases">
        <authorList>
            <person name="Palmer J.M."/>
        </authorList>
    </citation>
    <scope>NUCLEOTIDE SEQUENCE</scope>
    <source>
        <strain evidence="1">SCRP734</strain>
    </source>
</reference>
<dbReference type="EMBL" id="JAGDFM010000704">
    <property type="protein sequence ID" value="KAG7376423.1"/>
    <property type="molecule type" value="Genomic_DNA"/>
</dbReference>
<dbReference type="OrthoDB" id="117136at2759"/>
<evidence type="ECO:0000313" key="2">
    <source>
        <dbReference type="Proteomes" id="UP000694044"/>
    </source>
</evidence>
<dbReference type="AlphaFoldDB" id="A0A8T1V7V4"/>
<organism evidence="1 2">
    <name type="scientific">Phytophthora pseudosyringae</name>
    <dbReference type="NCBI Taxonomy" id="221518"/>
    <lineage>
        <taxon>Eukaryota</taxon>
        <taxon>Sar</taxon>
        <taxon>Stramenopiles</taxon>
        <taxon>Oomycota</taxon>
        <taxon>Peronosporomycetes</taxon>
        <taxon>Peronosporales</taxon>
        <taxon>Peronosporaceae</taxon>
        <taxon>Phytophthora</taxon>
    </lineage>
</organism>
<dbReference type="Proteomes" id="UP000694044">
    <property type="component" value="Unassembled WGS sequence"/>
</dbReference>
<keyword evidence="2" id="KW-1185">Reference proteome</keyword>
<evidence type="ECO:0000313" key="1">
    <source>
        <dbReference type="EMBL" id="KAG7376423.1"/>
    </source>
</evidence>
<protein>
    <submittedName>
        <fullName evidence="1">Uncharacterized protein</fullName>
    </submittedName>
</protein>
<gene>
    <name evidence="1" type="ORF">PHYPSEUDO_013579</name>
</gene>